<name>A0AAX1TTD1_9FUSO</name>
<evidence type="ECO:0000256" key="3">
    <source>
        <dbReference type="ARBA" id="ARBA00022692"/>
    </source>
</evidence>
<dbReference type="EMBL" id="LS483487">
    <property type="protein sequence ID" value="SQJ11264.1"/>
    <property type="molecule type" value="Genomic_DNA"/>
</dbReference>
<feature type="transmembrane region" description="Helical" evidence="6">
    <location>
        <begin position="79"/>
        <end position="108"/>
    </location>
</feature>
<reference evidence="8 9" key="1">
    <citation type="submission" date="2018-06" db="EMBL/GenBank/DDBJ databases">
        <authorList>
            <consortium name="Pathogen Informatics"/>
            <person name="Doyle S."/>
        </authorList>
    </citation>
    <scope>NUCLEOTIDE SEQUENCE [LARGE SCALE GENOMIC DNA]</scope>
    <source>
        <strain evidence="8 9">NCTC12112</strain>
    </source>
</reference>
<comment type="subcellular location">
    <subcellularLocation>
        <location evidence="1">Cell membrane</location>
        <topology evidence="1">Multi-pass membrane protein</topology>
    </subcellularLocation>
</comment>
<dbReference type="Pfam" id="PF06081">
    <property type="entry name" value="ArAE_1"/>
    <property type="match status" value="1"/>
</dbReference>
<dbReference type="InterPro" id="IPR038323">
    <property type="entry name" value="ArAE_1_C_sf"/>
</dbReference>
<dbReference type="InterPro" id="IPR021062">
    <property type="entry name" value="ArAE_1_C"/>
</dbReference>
<dbReference type="PANTHER" id="PTHR40064:SF1">
    <property type="entry name" value="MEMBRANE PROTEIN"/>
    <property type="match status" value="1"/>
</dbReference>
<keyword evidence="5 6" id="KW-0472">Membrane</keyword>
<accession>A0AAX1TTD1</accession>
<feature type="transmembrane region" description="Helical" evidence="6">
    <location>
        <begin position="120"/>
        <end position="142"/>
    </location>
</feature>
<keyword evidence="4 6" id="KW-1133">Transmembrane helix</keyword>
<dbReference type="Proteomes" id="UP000249008">
    <property type="component" value="Chromosome 1"/>
</dbReference>
<evidence type="ECO:0000259" key="7">
    <source>
        <dbReference type="Pfam" id="PF11728"/>
    </source>
</evidence>
<evidence type="ECO:0000256" key="5">
    <source>
        <dbReference type="ARBA" id="ARBA00023136"/>
    </source>
</evidence>
<evidence type="ECO:0000313" key="9">
    <source>
        <dbReference type="Proteomes" id="UP000249008"/>
    </source>
</evidence>
<dbReference type="PANTHER" id="PTHR40064">
    <property type="entry name" value="MEMBRANE PROTEIN-RELATED"/>
    <property type="match status" value="1"/>
</dbReference>
<feature type="domain" description="Putative aromatic acid exporter C-terminal" evidence="7">
    <location>
        <begin position="147"/>
        <end position="311"/>
    </location>
</feature>
<dbReference type="AlphaFoldDB" id="A0AAX1TTD1"/>
<keyword evidence="2" id="KW-1003">Cell membrane</keyword>
<evidence type="ECO:0000256" key="4">
    <source>
        <dbReference type="ARBA" id="ARBA00022989"/>
    </source>
</evidence>
<dbReference type="GeneID" id="78453912"/>
<sequence>MNYFDHRVIKTALGTFLAIYLAQVMGISYGVTAGIVTIISIQTTKKESVKIAIERFIASLVGLFIAAMFFYFWGYTPFVFGLFILIFMPVCLKFNLFQGFLVTVVLATHILTEKNISLKILSNEILILVLGAVIAIVLNLYMPDVTKKIKHTQENVDNFMKKILSYMSDELITGAIFVDEDKVFKDLRKELDIGRDLAYKDYNNALFYGSRYEIEVFNMKRAQYKVLMRMRRHFYNFFISSEHTFIVSEFTRKVGSSIGVDKLYLEALEELEALREKFKSMPLPKSRVEFESRAVLLQFFNDIEEFLEIKKDFMKKYTLDGEKKI</sequence>
<evidence type="ECO:0000256" key="6">
    <source>
        <dbReference type="SAM" id="Phobius"/>
    </source>
</evidence>
<dbReference type="Pfam" id="PF11728">
    <property type="entry name" value="ArAE_1_C"/>
    <property type="match status" value="1"/>
</dbReference>
<evidence type="ECO:0000256" key="2">
    <source>
        <dbReference type="ARBA" id="ARBA00022475"/>
    </source>
</evidence>
<organism evidence="8 9">
    <name type="scientific">Fusobacterium ulcerans</name>
    <dbReference type="NCBI Taxonomy" id="861"/>
    <lineage>
        <taxon>Bacteria</taxon>
        <taxon>Fusobacteriati</taxon>
        <taxon>Fusobacteriota</taxon>
        <taxon>Fusobacteriia</taxon>
        <taxon>Fusobacteriales</taxon>
        <taxon>Fusobacteriaceae</taxon>
        <taxon>Fusobacterium</taxon>
    </lineage>
</organism>
<evidence type="ECO:0000256" key="1">
    <source>
        <dbReference type="ARBA" id="ARBA00004651"/>
    </source>
</evidence>
<protein>
    <submittedName>
        <fullName evidence="8">Predicted membrane protein</fullName>
    </submittedName>
</protein>
<dbReference type="GO" id="GO:0005886">
    <property type="term" value="C:plasma membrane"/>
    <property type="evidence" value="ECO:0007669"/>
    <property type="project" value="UniProtKB-SubCell"/>
</dbReference>
<dbReference type="InterPro" id="IPR052984">
    <property type="entry name" value="UPF0421"/>
</dbReference>
<feature type="transmembrane region" description="Helical" evidence="6">
    <location>
        <begin position="20"/>
        <end position="41"/>
    </location>
</feature>
<dbReference type="KEGG" id="ful:C4N20_03755"/>
<dbReference type="Gene3D" id="1.20.120.940">
    <property type="entry name" value="Putative aromatic acid exporter, C-terminal domain"/>
    <property type="match status" value="1"/>
</dbReference>
<keyword evidence="3 6" id="KW-0812">Transmembrane</keyword>
<gene>
    <name evidence="8" type="ORF">NCTC12112_02634</name>
</gene>
<dbReference type="RefSeq" id="WP_005980725.1">
    <property type="nucleotide sequence ID" value="NZ_CABKNW010000005.1"/>
</dbReference>
<evidence type="ECO:0000313" key="8">
    <source>
        <dbReference type="EMBL" id="SQJ11264.1"/>
    </source>
</evidence>
<proteinExistence type="predicted"/>
<dbReference type="InterPro" id="IPR010343">
    <property type="entry name" value="ArAE_1"/>
</dbReference>
<feature type="transmembrane region" description="Helical" evidence="6">
    <location>
        <begin position="53"/>
        <end position="73"/>
    </location>
</feature>